<evidence type="ECO:0000313" key="1">
    <source>
        <dbReference type="EMBL" id="CAF1393124.1"/>
    </source>
</evidence>
<comment type="caution">
    <text evidence="1">The sequence shown here is derived from an EMBL/GenBank/DDBJ whole genome shotgun (WGS) entry which is preliminary data.</text>
</comment>
<organism evidence="1 3">
    <name type="scientific">Didymodactylos carnosus</name>
    <dbReference type="NCBI Taxonomy" id="1234261"/>
    <lineage>
        <taxon>Eukaryota</taxon>
        <taxon>Metazoa</taxon>
        <taxon>Spiralia</taxon>
        <taxon>Gnathifera</taxon>
        <taxon>Rotifera</taxon>
        <taxon>Eurotatoria</taxon>
        <taxon>Bdelloidea</taxon>
        <taxon>Philodinida</taxon>
        <taxon>Philodinidae</taxon>
        <taxon>Didymodactylos</taxon>
    </lineage>
</organism>
<proteinExistence type="predicted"/>
<gene>
    <name evidence="1" type="ORF">GPM918_LOCUS32894</name>
    <name evidence="2" type="ORF">SRO942_LOCUS33567</name>
</gene>
<dbReference type="Proteomes" id="UP000663829">
    <property type="component" value="Unassembled WGS sequence"/>
</dbReference>
<dbReference type="SUPFAM" id="SSF53474">
    <property type="entry name" value="alpha/beta-Hydrolases"/>
    <property type="match status" value="1"/>
</dbReference>
<dbReference type="OrthoDB" id="2093222at2759"/>
<dbReference type="EMBL" id="CAJNOQ010017102">
    <property type="protein sequence ID" value="CAF1393124.1"/>
    <property type="molecule type" value="Genomic_DNA"/>
</dbReference>
<accession>A0A815KR10</accession>
<protein>
    <recommendedName>
        <fullName evidence="4">Chlorophyllase</fullName>
    </recommendedName>
</protein>
<dbReference type="Gene3D" id="3.40.50.1820">
    <property type="entry name" value="alpha/beta hydrolase"/>
    <property type="match status" value="1"/>
</dbReference>
<keyword evidence="3" id="KW-1185">Reference proteome</keyword>
<dbReference type="SUPFAM" id="SSF118010">
    <property type="entry name" value="TM1457-like"/>
    <property type="match status" value="1"/>
</dbReference>
<dbReference type="InterPro" id="IPR017395">
    <property type="entry name" value="Chlorophyllase-like"/>
</dbReference>
<reference evidence="1" key="1">
    <citation type="submission" date="2021-02" db="EMBL/GenBank/DDBJ databases">
        <authorList>
            <person name="Nowell W R."/>
        </authorList>
    </citation>
    <scope>NUCLEOTIDE SEQUENCE</scope>
</reference>
<dbReference type="InterPro" id="IPR036764">
    <property type="entry name" value="Peptidase_Prp_sf"/>
</dbReference>
<evidence type="ECO:0008006" key="4">
    <source>
        <dbReference type="Google" id="ProtNLM"/>
    </source>
</evidence>
<evidence type="ECO:0000313" key="3">
    <source>
        <dbReference type="Proteomes" id="UP000663829"/>
    </source>
</evidence>
<evidence type="ECO:0000313" key="2">
    <source>
        <dbReference type="EMBL" id="CAF4287473.1"/>
    </source>
</evidence>
<dbReference type="Pfam" id="PF07224">
    <property type="entry name" value="Chlorophyllase"/>
    <property type="match status" value="1"/>
</dbReference>
<dbReference type="AlphaFoldDB" id="A0A815KR10"/>
<dbReference type="InterPro" id="IPR029058">
    <property type="entry name" value="AB_hydrolase_fold"/>
</dbReference>
<sequence>MKLAFGAVLFYSVVTAYSVTIHWSVPSITSFNVDIYTTTDDGIYPVIIFMTGFEGLVPASFYSNLLTKIADQKIIVIAVSQIQNITAEYVEKKFTQFMVFITNPTKGAKKLFKNNPLTKTVIPDIENQLAFLAHSAGCHVLTLYLTKRCGTKNAQVKLFVMMDPVDGYVTHPPAKLSFNTSVLIMSTGLDARAAYPGEPACAPDSMSNNRFYQCLSGPKWLLNFTNYGHADMLDEPARVGNNIICSTCSQLPIATTCNYEKFRQDEANAIVNFTQGILNGINGQQQLQFLQQPQLYFSSRVTIKPNIQEVKPSNGFCQHYP</sequence>
<dbReference type="PANTHER" id="PTHR33428">
    <property type="entry name" value="CHLOROPHYLLASE-2, CHLOROPLASTIC"/>
    <property type="match status" value="1"/>
</dbReference>
<dbReference type="EMBL" id="CAJOBC010082511">
    <property type="protein sequence ID" value="CAF4287473.1"/>
    <property type="molecule type" value="Genomic_DNA"/>
</dbReference>
<dbReference type="Proteomes" id="UP000681722">
    <property type="component" value="Unassembled WGS sequence"/>
</dbReference>
<name>A0A815KR10_9BILA</name>
<dbReference type="PANTHER" id="PTHR33428:SF14">
    <property type="entry name" value="CARBOXYLESTERASE TYPE B DOMAIN-CONTAINING PROTEIN"/>
    <property type="match status" value="1"/>
</dbReference>